<evidence type="ECO:0000256" key="2">
    <source>
        <dbReference type="ARBA" id="ARBA00010867"/>
    </source>
</evidence>
<evidence type="ECO:0000256" key="5">
    <source>
        <dbReference type="ARBA" id="ARBA00022692"/>
    </source>
</evidence>
<dbReference type="InterPro" id="IPR038552">
    <property type="entry name" value="Tim21_IMS_sf"/>
</dbReference>
<evidence type="ECO:0000256" key="6">
    <source>
        <dbReference type="ARBA" id="ARBA00022927"/>
    </source>
</evidence>
<dbReference type="PANTHER" id="PTHR13032">
    <property type="entry name" value="MITOCHONDRIAL IMPORT INNER MEMBRANE TRANSLOCASE SUBUNIT TIM21"/>
    <property type="match status" value="1"/>
</dbReference>
<feature type="transmembrane region" description="Helical" evidence="12">
    <location>
        <begin position="105"/>
        <end position="126"/>
    </location>
</feature>
<keyword evidence="9 12" id="KW-0811">Translocation</keyword>
<sequence>MFSASFMRVIQCSEKLQVSRGKWLLVPHGKVFIRAWRCLWWGHQFAHRDSVLRPGMFLQSAKQNIWTQEWSLGAENKSKVTVQRNKKEGTPLLTAEKLKEAGRDFTYLIVVLIGIGVTGGLFYVIFQELFSCSSPSMIFGKALEKCRAHPEVISVFGEPIKGYGDSARLGRRRHASHIEYVKDGLKYMHLKFYIEGSEQGKRGTVNVGMQENPGSRKYECRFIFVDVDGYPKRTIVIEDNR</sequence>
<keyword evidence="8 12" id="KW-1133">Transmembrane helix</keyword>
<evidence type="ECO:0000313" key="14">
    <source>
        <dbReference type="Proteomes" id="UP000694393"/>
    </source>
</evidence>
<keyword evidence="6 12" id="KW-0653">Protein transport</keyword>
<evidence type="ECO:0000256" key="9">
    <source>
        <dbReference type="ARBA" id="ARBA00023010"/>
    </source>
</evidence>
<comment type="function">
    <text evidence="12">Essential component of the TIM23 complex, a complex that mediates the translocation of transit peptide-containing proteins across the mitochondrial inner membrane.</text>
</comment>
<reference evidence="13" key="2">
    <citation type="submission" date="2025-09" db="UniProtKB">
        <authorList>
            <consortium name="Ensembl"/>
        </authorList>
    </citation>
    <scope>IDENTIFICATION</scope>
</reference>
<protein>
    <recommendedName>
        <fullName evidence="3 12">Mitochondrial import inner membrane translocase subunit Tim21</fullName>
    </recommendedName>
</protein>
<keyword evidence="12" id="KW-0999">Mitochondrion inner membrane</keyword>
<dbReference type="Pfam" id="PF08294">
    <property type="entry name" value="TIM21"/>
    <property type="match status" value="1"/>
</dbReference>
<comment type="similarity">
    <text evidence="2 12">Belongs to the TIM21 family.</text>
</comment>
<evidence type="ECO:0000256" key="1">
    <source>
        <dbReference type="ARBA" id="ARBA00004304"/>
    </source>
</evidence>
<dbReference type="GO" id="GO:0005744">
    <property type="term" value="C:TIM23 mitochondrial import inner membrane translocase complex"/>
    <property type="evidence" value="ECO:0007669"/>
    <property type="project" value="UniProtKB-UniRule"/>
</dbReference>
<keyword evidence="11 12" id="KW-0472">Membrane</keyword>
<evidence type="ECO:0000256" key="11">
    <source>
        <dbReference type="ARBA" id="ARBA00023136"/>
    </source>
</evidence>
<dbReference type="Gene3D" id="3.10.450.320">
    <property type="entry name" value="Mitochondrial import inner membrane translocase subunit Tim21"/>
    <property type="match status" value="1"/>
</dbReference>
<organism evidence="13 14">
    <name type="scientific">Pelusios castaneus</name>
    <name type="common">West African mud turtle</name>
    <dbReference type="NCBI Taxonomy" id="367368"/>
    <lineage>
        <taxon>Eukaryota</taxon>
        <taxon>Metazoa</taxon>
        <taxon>Chordata</taxon>
        <taxon>Craniata</taxon>
        <taxon>Vertebrata</taxon>
        <taxon>Euteleostomi</taxon>
        <taxon>Archelosauria</taxon>
        <taxon>Testudinata</taxon>
        <taxon>Testudines</taxon>
        <taxon>Pleurodira</taxon>
        <taxon>Pelomedusidae</taxon>
        <taxon>Pelusios</taxon>
    </lineage>
</organism>
<dbReference type="GO" id="GO:0030150">
    <property type="term" value="P:protein import into mitochondrial matrix"/>
    <property type="evidence" value="ECO:0007669"/>
    <property type="project" value="UniProtKB-UniRule"/>
</dbReference>
<dbReference type="Proteomes" id="UP000694393">
    <property type="component" value="Unplaced"/>
</dbReference>
<reference evidence="13" key="1">
    <citation type="submission" date="2025-08" db="UniProtKB">
        <authorList>
            <consortium name="Ensembl"/>
        </authorList>
    </citation>
    <scope>IDENTIFICATION</scope>
</reference>
<keyword evidence="14" id="KW-1185">Reference proteome</keyword>
<evidence type="ECO:0000256" key="4">
    <source>
        <dbReference type="ARBA" id="ARBA00022448"/>
    </source>
</evidence>
<dbReference type="Ensembl" id="ENSPCET00000003786.1">
    <property type="protein sequence ID" value="ENSPCEP00000003665.1"/>
    <property type="gene ID" value="ENSPCEG00000002914.1"/>
</dbReference>
<keyword evidence="5 12" id="KW-0812">Transmembrane</keyword>
<dbReference type="FunFam" id="3.10.450.320:FF:000001">
    <property type="entry name" value="Mitochondrial import inner membrane translocase subunit Tim21"/>
    <property type="match status" value="1"/>
</dbReference>
<accession>A0A8C8RD56</accession>
<evidence type="ECO:0000256" key="3">
    <source>
        <dbReference type="ARBA" id="ARBA00020726"/>
    </source>
</evidence>
<keyword evidence="10 12" id="KW-0496">Mitochondrion</keyword>
<proteinExistence type="inferred from homology"/>
<keyword evidence="7" id="KW-0809">Transit peptide</keyword>
<comment type="subunit">
    <text evidence="12">Component of the TIM23 complex.</text>
</comment>
<evidence type="ECO:0000256" key="7">
    <source>
        <dbReference type="ARBA" id="ARBA00022946"/>
    </source>
</evidence>
<dbReference type="AlphaFoldDB" id="A0A8C8RD56"/>
<evidence type="ECO:0000256" key="12">
    <source>
        <dbReference type="RuleBase" id="RU367142"/>
    </source>
</evidence>
<name>A0A8C8RD56_9SAUR</name>
<dbReference type="PANTHER" id="PTHR13032:SF6">
    <property type="entry name" value="MITOCHONDRIAL IMPORT INNER MEMBRANE TRANSLOCASE SUBUNIT TIM21"/>
    <property type="match status" value="1"/>
</dbReference>
<comment type="subcellular location">
    <subcellularLocation>
        <location evidence="12">Mitochondrion inner membrane</location>
        <topology evidence="12">Single-pass membrane protein</topology>
    </subcellularLocation>
    <subcellularLocation>
        <location evidence="1">Mitochondrion membrane</location>
        <topology evidence="1">Single-pass membrane protein</topology>
    </subcellularLocation>
</comment>
<keyword evidence="4 12" id="KW-0813">Transport</keyword>
<dbReference type="InterPro" id="IPR013261">
    <property type="entry name" value="Tim21"/>
</dbReference>
<evidence type="ECO:0000256" key="10">
    <source>
        <dbReference type="ARBA" id="ARBA00023128"/>
    </source>
</evidence>
<evidence type="ECO:0000256" key="8">
    <source>
        <dbReference type="ARBA" id="ARBA00022989"/>
    </source>
</evidence>
<evidence type="ECO:0000313" key="13">
    <source>
        <dbReference type="Ensembl" id="ENSPCEP00000003665.1"/>
    </source>
</evidence>